<keyword evidence="6" id="KW-1185">Reference proteome</keyword>
<reference evidence="5 6" key="2">
    <citation type="submission" date="2018-11" db="EMBL/GenBank/DDBJ databases">
        <authorList>
            <consortium name="Pathogen Informatics"/>
        </authorList>
    </citation>
    <scope>NUCLEOTIDE SEQUENCE [LARGE SCALE GENOMIC DNA]</scope>
</reference>
<name>A0A183EER3_9BILA</name>
<accession>A0A183EER3</accession>
<protein>
    <submittedName>
        <fullName evidence="7">WD_REPEATS_REGION domain-containing protein</fullName>
    </submittedName>
</protein>
<gene>
    <name evidence="5" type="ORF">GPUH_LOCUS19455</name>
</gene>
<organism evidence="7">
    <name type="scientific">Gongylonema pulchrum</name>
    <dbReference type="NCBI Taxonomy" id="637853"/>
    <lineage>
        <taxon>Eukaryota</taxon>
        <taxon>Metazoa</taxon>
        <taxon>Ecdysozoa</taxon>
        <taxon>Nematoda</taxon>
        <taxon>Chromadorea</taxon>
        <taxon>Rhabditida</taxon>
        <taxon>Spirurina</taxon>
        <taxon>Spiruromorpha</taxon>
        <taxon>Spiruroidea</taxon>
        <taxon>Gongylonematidae</taxon>
        <taxon>Gongylonema</taxon>
    </lineage>
</organism>
<dbReference type="InterPro" id="IPR036322">
    <property type="entry name" value="WD40_repeat_dom_sf"/>
</dbReference>
<dbReference type="AlphaFoldDB" id="A0A183EER3"/>
<evidence type="ECO:0000256" key="3">
    <source>
        <dbReference type="ARBA" id="ARBA00022737"/>
    </source>
</evidence>
<dbReference type="Gene3D" id="2.130.10.10">
    <property type="entry name" value="YVTN repeat-like/Quinoprotein amine dehydrogenase"/>
    <property type="match status" value="1"/>
</dbReference>
<dbReference type="WBParaSite" id="GPUH_0001947901-mRNA-1">
    <property type="protein sequence ID" value="GPUH_0001947901-mRNA-1"/>
    <property type="gene ID" value="GPUH_0001947901"/>
</dbReference>
<dbReference type="PANTHER" id="PTHR22652:SF0">
    <property type="entry name" value="NUCLEOPORIN NUP43"/>
    <property type="match status" value="1"/>
</dbReference>
<proteinExistence type="predicted"/>
<dbReference type="InterPro" id="IPR015943">
    <property type="entry name" value="WD40/YVTN_repeat-like_dom_sf"/>
</dbReference>
<dbReference type="SUPFAM" id="SSF50978">
    <property type="entry name" value="WD40 repeat-like"/>
    <property type="match status" value="1"/>
</dbReference>
<keyword evidence="2" id="KW-0853">WD repeat</keyword>
<sequence length="203" mass="22072">MFAIEDQPQLIGVQDISGAEDRDIYQYLLACTDSDADDLCVCECKLEVSTDVNDLVLCDAKRFAAAMNDGSVRVVAYDEGVIEPVTVYSNLHAECSCNALCFNGGRGLASVRSIETIGEQIFVSAHLDGQICLWDLRKETAPLAKPTFSWRVTEYFQGATAVTAHPAERNLIGFGTEEGGIGFLDTRQSSYILNTIAMPFPVG</sequence>
<reference evidence="7" key="1">
    <citation type="submission" date="2016-06" db="UniProtKB">
        <authorList>
            <consortium name="WormBaseParasite"/>
        </authorList>
    </citation>
    <scope>IDENTIFICATION</scope>
</reference>
<keyword evidence="3" id="KW-0677">Repeat</keyword>
<evidence type="ECO:0000256" key="1">
    <source>
        <dbReference type="ARBA" id="ARBA00004123"/>
    </source>
</evidence>
<evidence type="ECO:0000313" key="5">
    <source>
        <dbReference type="EMBL" id="VDN33878.1"/>
    </source>
</evidence>
<dbReference type="Proteomes" id="UP000271098">
    <property type="component" value="Unassembled WGS sequence"/>
</dbReference>
<keyword evidence="4" id="KW-0539">Nucleus</keyword>
<dbReference type="OrthoDB" id="9890280at2759"/>
<evidence type="ECO:0000313" key="7">
    <source>
        <dbReference type="WBParaSite" id="GPUH_0001947901-mRNA-1"/>
    </source>
</evidence>
<dbReference type="GO" id="GO:0031080">
    <property type="term" value="C:nuclear pore outer ring"/>
    <property type="evidence" value="ECO:0007669"/>
    <property type="project" value="TreeGrafter"/>
</dbReference>
<dbReference type="PANTHER" id="PTHR22652">
    <property type="entry name" value="NUCLEOPORIN NUP43"/>
    <property type="match status" value="1"/>
</dbReference>
<evidence type="ECO:0000256" key="4">
    <source>
        <dbReference type="ARBA" id="ARBA00023242"/>
    </source>
</evidence>
<comment type="subcellular location">
    <subcellularLocation>
        <location evidence="1">Nucleus</location>
    </subcellularLocation>
</comment>
<dbReference type="EMBL" id="UYRT01088557">
    <property type="protein sequence ID" value="VDN33878.1"/>
    <property type="molecule type" value="Genomic_DNA"/>
</dbReference>
<evidence type="ECO:0000313" key="6">
    <source>
        <dbReference type="Proteomes" id="UP000271098"/>
    </source>
</evidence>
<evidence type="ECO:0000256" key="2">
    <source>
        <dbReference type="ARBA" id="ARBA00022574"/>
    </source>
</evidence>